<evidence type="ECO:0000256" key="2">
    <source>
        <dbReference type="ARBA" id="ARBA00005594"/>
    </source>
</evidence>
<dbReference type="HAMAP" id="MF_00177">
    <property type="entry name" value="Lys_tRNA_synth_class1"/>
    <property type="match status" value="1"/>
</dbReference>
<keyword evidence="8 10" id="KW-0030">Aminoacyl-tRNA synthetase</keyword>
<evidence type="ECO:0000256" key="9">
    <source>
        <dbReference type="ARBA" id="ARBA00048573"/>
    </source>
</evidence>
<dbReference type="KEGG" id="meso:BSQ44_20315"/>
<dbReference type="GO" id="GO:0000049">
    <property type="term" value="F:tRNA binding"/>
    <property type="evidence" value="ECO:0007669"/>
    <property type="project" value="InterPro"/>
</dbReference>
<dbReference type="InterPro" id="IPR001412">
    <property type="entry name" value="aa-tRNA-synth_I_CS"/>
</dbReference>
<evidence type="ECO:0000256" key="10">
    <source>
        <dbReference type="HAMAP-Rule" id="MF_00177"/>
    </source>
</evidence>
<dbReference type="PANTHER" id="PTHR37940:SF1">
    <property type="entry name" value="LYSINE--TRNA LIGASE"/>
    <property type="match status" value="1"/>
</dbReference>
<dbReference type="SUPFAM" id="SSF52374">
    <property type="entry name" value="Nucleotidylyl transferase"/>
    <property type="match status" value="1"/>
</dbReference>
<gene>
    <name evidence="10" type="primary">lysS</name>
    <name evidence="11" type="ORF">BSQ44_20315</name>
</gene>
<evidence type="ECO:0000256" key="4">
    <source>
        <dbReference type="ARBA" id="ARBA00022598"/>
    </source>
</evidence>
<sequence length="550" mass="61275">MTDTTEHLDLSPAMLEAAAESKAWPFEEARKIVARYDGKAFPETVLFETGYGPSGLPHIGTFGEVARTTMVRHAFRVLTGDKVPTRLLCFSDDMDGMRKIPDNVPDRSFLEPHLHKPLTVVPDPFGGGFESFGHHNNAMLRRFLDAFGFDYEFASATDYYRSGRFDAILKRVAERYDAIMAIMLPTLGEERRATYSPFLPISPKSGRVLYVPMKKVDAQAGTITFDDEDGTETTLPVTSGNVKLQWKPDFGARWAALGVDFEMFGKDHGPNMGVYDRICVALGGKAPEHFVYELFLDENGQKISKSKGNGLTIDEWLTYAPTESLALYMFQRPRQAKKLYFDVIPRAVDEYYQFLAAYQRQDWKERLGNPVWHIHSGNPPAIELPVSFALLLNLVSASNAHDKSVLWGFIARHVPGVTPQTHPELDRLVGHAIRYFEDFVKPAKTFRDPDGVEAAALEALSQRLAALPPDADGETIQNAALDVARGIERYQDHSKKSPTGGPGVSVAFFQMIYQVLLGQERGPRFGSFAALYGIAETRNLISERLASVAA</sequence>
<keyword evidence="3 10" id="KW-0963">Cytoplasm</keyword>
<dbReference type="AlphaFoldDB" id="A0A1L3SVS2"/>
<evidence type="ECO:0000256" key="1">
    <source>
        <dbReference type="ARBA" id="ARBA00004496"/>
    </source>
</evidence>
<keyword evidence="12" id="KW-1185">Reference proteome</keyword>
<protein>
    <recommendedName>
        <fullName evidence="10">Lysine--tRNA ligase</fullName>
        <ecNumber evidence="10">6.1.1.6</ecNumber>
    </recommendedName>
    <alternativeName>
        <fullName evidence="10">Lysyl-tRNA synthetase</fullName>
        <shortName evidence="10">LysRS</shortName>
    </alternativeName>
</protein>
<feature type="binding site" evidence="10">
    <location>
        <position position="305"/>
    </location>
    <ligand>
        <name>ATP</name>
        <dbReference type="ChEBI" id="CHEBI:30616"/>
    </ligand>
</feature>
<feature type="short sequence motif" description="'KMSKS' region" evidence="10">
    <location>
        <begin position="302"/>
        <end position="306"/>
    </location>
</feature>
<keyword evidence="5 10" id="KW-0547">Nucleotide-binding</keyword>
<dbReference type="EMBL" id="CP018171">
    <property type="protein sequence ID" value="APH73451.1"/>
    <property type="molecule type" value="Genomic_DNA"/>
</dbReference>
<dbReference type="PROSITE" id="PS00178">
    <property type="entry name" value="AA_TRNA_LIGASE_I"/>
    <property type="match status" value="1"/>
</dbReference>
<dbReference type="InterPro" id="IPR020751">
    <property type="entry name" value="aa-tRNA-synth_I_codon-bd_sub2"/>
</dbReference>
<dbReference type="GO" id="GO:0004824">
    <property type="term" value="F:lysine-tRNA ligase activity"/>
    <property type="evidence" value="ECO:0007669"/>
    <property type="project" value="UniProtKB-UniRule"/>
</dbReference>
<dbReference type="Proteomes" id="UP000182840">
    <property type="component" value="Chromosome"/>
</dbReference>
<dbReference type="PANTHER" id="PTHR37940">
    <property type="entry name" value="LYSINE--TRNA LIGASE"/>
    <property type="match status" value="1"/>
</dbReference>
<dbReference type="InterPro" id="IPR014729">
    <property type="entry name" value="Rossmann-like_a/b/a_fold"/>
</dbReference>
<accession>A0A1L3SVS2</accession>
<dbReference type="EC" id="6.1.1.6" evidence="10"/>
<dbReference type="InterPro" id="IPR002904">
    <property type="entry name" value="Lys-tRNA-ligase"/>
</dbReference>
<dbReference type="InterPro" id="IPR008925">
    <property type="entry name" value="aa_tRNA-synth_I_cd-bd_sf"/>
</dbReference>
<evidence type="ECO:0000313" key="12">
    <source>
        <dbReference type="Proteomes" id="UP000182840"/>
    </source>
</evidence>
<dbReference type="OrthoDB" id="9803151at2"/>
<feature type="short sequence motif" description="'HIGH' region" evidence="10">
    <location>
        <begin position="53"/>
        <end position="61"/>
    </location>
</feature>
<evidence type="ECO:0000256" key="8">
    <source>
        <dbReference type="ARBA" id="ARBA00023146"/>
    </source>
</evidence>
<reference evidence="12" key="1">
    <citation type="submission" date="2016-11" db="EMBL/GenBank/DDBJ databases">
        <title>Mesorhizobium oceanicum sp. nov., isolated from deep seawater in South China Sea.</title>
        <authorList>
            <person name="Fu G.-Y."/>
        </authorList>
    </citation>
    <scope>NUCLEOTIDE SEQUENCE [LARGE SCALE GENOMIC DNA]</scope>
    <source>
        <strain evidence="12">B7</strain>
    </source>
</reference>
<comment type="subcellular location">
    <subcellularLocation>
        <location evidence="1 10">Cytoplasm</location>
    </subcellularLocation>
</comment>
<dbReference type="Pfam" id="PF01921">
    <property type="entry name" value="tRNA-synt_1f"/>
    <property type="match status" value="1"/>
</dbReference>
<evidence type="ECO:0000256" key="3">
    <source>
        <dbReference type="ARBA" id="ARBA00022490"/>
    </source>
</evidence>
<dbReference type="GO" id="GO:0005524">
    <property type="term" value="F:ATP binding"/>
    <property type="evidence" value="ECO:0007669"/>
    <property type="project" value="UniProtKB-UniRule"/>
</dbReference>
<dbReference type="RefSeq" id="WP_072606918.1">
    <property type="nucleotide sequence ID" value="NZ_CP018171.1"/>
</dbReference>
<dbReference type="GO" id="GO:0006430">
    <property type="term" value="P:lysyl-tRNA aminoacylation"/>
    <property type="evidence" value="ECO:0007669"/>
    <property type="project" value="UniProtKB-UniRule"/>
</dbReference>
<dbReference type="Gene3D" id="3.40.50.620">
    <property type="entry name" value="HUPs"/>
    <property type="match status" value="2"/>
</dbReference>
<dbReference type="NCBIfam" id="NF001968">
    <property type="entry name" value="PRK00750.1-2"/>
    <property type="match status" value="1"/>
</dbReference>
<evidence type="ECO:0000256" key="7">
    <source>
        <dbReference type="ARBA" id="ARBA00022917"/>
    </source>
</evidence>
<keyword evidence="4 10" id="KW-0436">Ligase</keyword>
<keyword evidence="7 10" id="KW-0648">Protein biosynthesis</keyword>
<organism evidence="11 12">
    <name type="scientific">Aquibium oceanicum</name>
    <dbReference type="NCBI Taxonomy" id="1670800"/>
    <lineage>
        <taxon>Bacteria</taxon>
        <taxon>Pseudomonadati</taxon>
        <taxon>Pseudomonadota</taxon>
        <taxon>Alphaproteobacteria</taxon>
        <taxon>Hyphomicrobiales</taxon>
        <taxon>Phyllobacteriaceae</taxon>
        <taxon>Aquibium</taxon>
    </lineage>
</organism>
<dbReference type="Gene3D" id="1.10.10.350">
    <property type="match status" value="1"/>
</dbReference>
<evidence type="ECO:0000256" key="6">
    <source>
        <dbReference type="ARBA" id="ARBA00022840"/>
    </source>
</evidence>
<evidence type="ECO:0000256" key="5">
    <source>
        <dbReference type="ARBA" id="ARBA00022741"/>
    </source>
</evidence>
<proteinExistence type="inferred from homology"/>
<dbReference type="GO" id="GO:0005737">
    <property type="term" value="C:cytoplasm"/>
    <property type="evidence" value="ECO:0007669"/>
    <property type="project" value="UniProtKB-SubCell"/>
</dbReference>
<keyword evidence="6 10" id="KW-0067">ATP-binding</keyword>
<dbReference type="STRING" id="1670800.BSQ44_20315"/>
<dbReference type="SUPFAM" id="SSF48163">
    <property type="entry name" value="An anticodon-binding domain of class I aminoacyl-tRNA synthetases"/>
    <property type="match status" value="1"/>
</dbReference>
<evidence type="ECO:0000313" key="11">
    <source>
        <dbReference type="EMBL" id="APH73451.1"/>
    </source>
</evidence>
<comment type="catalytic activity">
    <reaction evidence="9 10">
        <text>tRNA(Lys) + L-lysine + ATP = L-lysyl-tRNA(Lys) + AMP + diphosphate</text>
        <dbReference type="Rhea" id="RHEA:20792"/>
        <dbReference type="Rhea" id="RHEA-COMP:9696"/>
        <dbReference type="Rhea" id="RHEA-COMP:9697"/>
        <dbReference type="ChEBI" id="CHEBI:30616"/>
        <dbReference type="ChEBI" id="CHEBI:32551"/>
        <dbReference type="ChEBI" id="CHEBI:33019"/>
        <dbReference type="ChEBI" id="CHEBI:78442"/>
        <dbReference type="ChEBI" id="CHEBI:78529"/>
        <dbReference type="ChEBI" id="CHEBI:456215"/>
        <dbReference type="EC" id="6.1.1.6"/>
    </reaction>
</comment>
<comment type="similarity">
    <text evidence="2 10">Belongs to the class-I aminoacyl-tRNA synthetase family.</text>
</comment>
<name>A0A1L3SVS2_9HYPH</name>